<organism evidence="2 3">
    <name type="scientific">Puccinia graminis f. sp. tritici</name>
    <dbReference type="NCBI Taxonomy" id="56615"/>
    <lineage>
        <taxon>Eukaryota</taxon>
        <taxon>Fungi</taxon>
        <taxon>Dikarya</taxon>
        <taxon>Basidiomycota</taxon>
        <taxon>Pucciniomycotina</taxon>
        <taxon>Pucciniomycetes</taxon>
        <taxon>Pucciniales</taxon>
        <taxon>Pucciniaceae</taxon>
        <taxon>Puccinia</taxon>
    </lineage>
</organism>
<accession>A0A5B0NDL9</accession>
<dbReference type="AlphaFoldDB" id="A0A5B0NDL9"/>
<evidence type="ECO:0000256" key="1">
    <source>
        <dbReference type="SAM" id="MobiDB-lite"/>
    </source>
</evidence>
<comment type="caution">
    <text evidence="2">The sequence shown here is derived from an EMBL/GenBank/DDBJ whole genome shotgun (WGS) entry which is preliminary data.</text>
</comment>
<evidence type="ECO:0000313" key="3">
    <source>
        <dbReference type="Proteomes" id="UP000324748"/>
    </source>
</evidence>
<feature type="compositionally biased region" description="Polar residues" evidence="1">
    <location>
        <begin position="118"/>
        <end position="132"/>
    </location>
</feature>
<keyword evidence="3" id="KW-1185">Reference proteome</keyword>
<feature type="region of interest" description="Disordered" evidence="1">
    <location>
        <begin position="1"/>
        <end position="78"/>
    </location>
</feature>
<feature type="region of interest" description="Disordered" evidence="1">
    <location>
        <begin position="110"/>
        <end position="132"/>
    </location>
</feature>
<proteinExistence type="predicted"/>
<evidence type="ECO:0000313" key="2">
    <source>
        <dbReference type="EMBL" id="KAA1087307.1"/>
    </source>
</evidence>
<dbReference type="Proteomes" id="UP000324748">
    <property type="component" value="Unassembled WGS sequence"/>
</dbReference>
<name>A0A5B0NDL9_PUCGR</name>
<gene>
    <name evidence="2" type="ORF">PGT21_028363</name>
</gene>
<sequence>MTLSADWPLGQEPSQEPRRVARSTFVPDPESQAMPSSSRKRKHESIAPDGGAARLRSQVGDEGNDSKENPGGANGRQLVWWKLSATDREDEAVDADGDDGQRKQEINHHTHAVLQPVSVKQQIGQSPQITPN</sequence>
<dbReference type="EMBL" id="VSWC01000105">
    <property type="protein sequence ID" value="KAA1087307.1"/>
    <property type="molecule type" value="Genomic_DNA"/>
</dbReference>
<protein>
    <submittedName>
        <fullName evidence="2">Uncharacterized protein</fullName>
    </submittedName>
</protein>
<reference evidence="2 3" key="1">
    <citation type="submission" date="2019-05" db="EMBL/GenBank/DDBJ databases">
        <title>Emergence of the Ug99 lineage of the wheat stem rust pathogen through somatic hybridization.</title>
        <authorList>
            <person name="Li F."/>
            <person name="Upadhyaya N.M."/>
            <person name="Sperschneider J."/>
            <person name="Matny O."/>
            <person name="Nguyen-Phuc H."/>
            <person name="Mago R."/>
            <person name="Raley C."/>
            <person name="Miller M.E."/>
            <person name="Silverstein K.A.T."/>
            <person name="Henningsen E."/>
            <person name="Hirsch C.D."/>
            <person name="Visser B."/>
            <person name="Pretorius Z.A."/>
            <person name="Steffenson B.J."/>
            <person name="Schwessinger B."/>
            <person name="Dodds P.N."/>
            <person name="Figueroa M."/>
        </authorList>
    </citation>
    <scope>NUCLEOTIDE SEQUENCE [LARGE SCALE GENOMIC DNA]</scope>
    <source>
        <strain evidence="2">21-0</strain>
    </source>
</reference>